<keyword evidence="7" id="KW-0067">ATP-binding</keyword>
<evidence type="ECO:0000256" key="4">
    <source>
        <dbReference type="ARBA" id="ARBA00022695"/>
    </source>
</evidence>
<evidence type="ECO:0000313" key="11">
    <source>
        <dbReference type="EMBL" id="ASC69478.1"/>
    </source>
</evidence>
<keyword evidence="8" id="KW-0460">Magnesium</keyword>
<dbReference type="SUPFAM" id="SSF81301">
    <property type="entry name" value="Nucleotidyltransferase"/>
    <property type="match status" value="1"/>
</dbReference>
<dbReference type="InterPro" id="IPR002934">
    <property type="entry name" value="Polymerase_NTP_transf_dom"/>
</dbReference>
<evidence type="ECO:0000259" key="10">
    <source>
        <dbReference type="Pfam" id="PF01909"/>
    </source>
</evidence>
<dbReference type="Pfam" id="PF01909">
    <property type="entry name" value="NTP_transf_2"/>
    <property type="match status" value="1"/>
</dbReference>
<feature type="domain" description="Polymerase nucleotidyl transferase" evidence="10">
    <location>
        <begin position="16"/>
        <end position="93"/>
    </location>
</feature>
<sequence length="100" mass="11582">MNHSLPINLPKPALADFCQRHHIRKLSLFGSVLREDFCPDSDVDFLVEFEPEHTPGLIRLAGMELELSDLIQRKVDLRTSNDLSRYFRNDVLQTAIVQYD</sequence>
<comment type="cofactor">
    <cofactor evidence="1">
        <name>Mg(2+)</name>
        <dbReference type="ChEBI" id="CHEBI:18420"/>
    </cofactor>
</comment>
<accession>A0A1Z3HGV6</accession>
<comment type="similarity">
    <text evidence="9">Belongs to the MntA antitoxin family.</text>
</comment>
<dbReference type="Proteomes" id="UP000191901">
    <property type="component" value="Chromosome"/>
</dbReference>
<evidence type="ECO:0000256" key="8">
    <source>
        <dbReference type="ARBA" id="ARBA00022842"/>
    </source>
</evidence>
<dbReference type="KEGG" id="hhg:XM38_004050"/>
<dbReference type="CDD" id="cd05403">
    <property type="entry name" value="NT_KNTase_like"/>
    <property type="match status" value="1"/>
</dbReference>
<dbReference type="PANTHER" id="PTHR33571:SF12">
    <property type="entry name" value="BSL3053 PROTEIN"/>
    <property type="match status" value="1"/>
</dbReference>
<dbReference type="OrthoDB" id="560823at2"/>
<name>A0A1Z3HGV6_9CYAN</name>
<evidence type="ECO:0000313" key="12">
    <source>
        <dbReference type="Proteomes" id="UP000191901"/>
    </source>
</evidence>
<dbReference type="PANTHER" id="PTHR33571">
    <property type="entry name" value="SSL8005 PROTEIN"/>
    <property type="match status" value="1"/>
</dbReference>
<evidence type="ECO:0000256" key="2">
    <source>
        <dbReference type="ARBA" id="ARBA00022649"/>
    </source>
</evidence>
<gene>
    <name evidence="11" type="ORF">XM38_004050</name>
</gene>
<evidence type="ECO:0000256" key="1">
    <source>
        <dbReference type="ARBA" id="ARBA00001946"/>
    </source>
</evidence>
<dbReference type="RefSeq" id="WP_080812914.1">
    <property type="nucleotide sequence ID" value="NZ_CP021983.2"/>
</dbReference>
<keyword evidence="5" id="KW-0479">Metal-binding</keyword>
<reference evidence="11 12" key="1">
    <citation type="journal article" date="2016" name="Biochim. Biophys. Acta">
        <title>Characterization of red-shifted phycobilisomes isolated from the chlorophyll f-containing cyanobacterium Halomicronema hongdechloris.</title>
        <authorList>
            <person name="Li Y."/>
            <person name="Lin Y."/>
            <person name="Garvey C.J."/>
            <person name="Birch D."/>
            <person name="Corkery R.W."/>
            <person name="Loughlin P.C."/>
            <person name="Scheer H."/>
            <person name="Willows R.D."/>
            <person name="Chen M."/>
        </authorList>
    </citation>
    <scope>NUCLEOTIDE SEQUENCE [LARGE SCALE GENOMIC DNA]</scope>
    <source>
        <strain evidence="11 12">C2206</strain>
    </source>
</reference>
<keyword evidence="6" id="KW-0547">Nucleotide-binding</keyword>
<evidence type="ECO:0000256" key="6">
    <source>
        <dbReference type="ARBA" id="ARBA00022741"/>
    </source>
</evidence>
<evidence type="ECO:0000256" key="7">
    <source>
        <dbReference type="ARBA" id="ARBA00022840"/>
    </source>
</evidence>
<dbReference type="GO" id="GO:0016779">
    <property type="term" value="F:nucleotidyltransferase activity"/>
    <property type="evidence" value="ECO:0007669"/>
    <property type="project" value="UniProtKB-KW"/>
</dbReference>
<keyword evidence="12" id="KW-1185">Reference proteome</keyword>
<organism evidence="11 12">
    <name type="scientific">Halomicronema hongdechloris C2206</name>
    <dbReference type="NCBI Taxonomy" id="1641165"/>
    <lineage>
        <taxon>Bacteria</taxon>
        <taxon>Bacillati</taxon>
        <taxon>Cyanobacteriota</taxon>
        <taxon>Cyanophyceae</taxon>
        <taxon>Nodosilineales</taxon>
        <taxon>Nodosilineaceae</taxon>
        <taxon>Halomicronema</taxon>
    </lineage>
</organism>
<dbReference type="GO" id="GO:0005524">
    <property type="term" value="F:ATP binding"/>
    <property type="evidence" value="ECO:0007669"/>
    <property type="project" value="UniProtKB-KW"/>
</dbReference>
<dbReference type="STRING" id="1641165.XM38_22140"/>
<evidence type="ECO:0000256" key="5">
    <source>
        <dbReference type="ARBA" id="ARBA00022723"/>
    </source>
</evidence>
<dbReference type="GO" id="GO:0046872">
    <property type="term" value="F:metal ion binding"/>
    <property type="evidence" value="ECO:0007669"/>
    <property type="project" value="UniProtKB-KW"/>
</dbReference>
<dbReference type="Gene3D" id="3.30.460.10">
    <property type="entry name" value="Beta Polymerase, domain 2"/>
    <property type="match status" value="1"/>
</dbReference>
<keyword evidence="3" id="KW-0808">Transferase</keyword>
<proteinExistence type="inferred from homology"/>
<keyword evidence="2" id="KW-1277">Toxin-antitoxin system</keyword>
<evidence type="ECO:0000256" key="3">
    <source>
        <dbReference type="ARBA" id="ARBA00022679"/>
    </source>
</evidence>
<dbReference type="InterPro" id="IPR052038">
    <property type="entry name" value="Type-VII_TA_antitoxin"/>
</dbReference>
<dbReference type="AlphaFoldDB" id="A0A1Z3HGV6"/>
<dbReference type="EMBL" id="CP021983">
    <property type="protein sequence ID" value="ASC69478.1"/>
    <property type="molecule type" value="Genomic_DNA"/>
</dbReference>
<protein>
    <recommendedName>
        <fullName evidence="10">Polymerase nucleotidyl transferase domain-containing protein</fullName>
    </recommendedName>
</protein>
<evidence type="ECO:0000256" key="9">
    <source>
        <dbReference type="ARBA" id="ARBA00038276"/>
    </source>
</evidence>
<dbReference type="InterPro" id="IPR043519">
    <property type="entry name" value="NT_sf"/>
</dbReference>
<keyword evidence="4" id="KW-0548">Nucleotidyltransferase</keyword>